<gene>
    <name evidence="1" type="ORF">Cboi01_000030900</name>
</gene>
<keyword evidence="2" id="KW-1185">Reference proteome</keyword>
<name>A0ACB5TFA1_CANBO</name>
<dbReference type="EMBL" id="BSXV01000075">
    <property type="protein sequence ID" value="GME87317.1"/>
    <property type="molecule type" value="Genomic_DNA"/>
</dbReference>
<dbReference type="Proteomes" id="UP001165101">
    <property type="component" value="Unassembled WGS sequence"/>
</dbReference>
<comment type="caution">
    <text evidence="1">The sequence shown here is derived from an EMBL/GenBank/DDBJ whole genome shotgun (WGS) entry which is preliminary data.</text>
</comment>
<accession>A0ACB5TFA1</accession>
<reference evidence="1" key="1">
    <citation type="submission" date="2023-04" db="EMBL/GenBank/DDBJ databases">
        <title>Candida boidinii NBRC 1967.</title>
        <authorList>
            <person name="Ichikawa N."/>
            <person name="Sato H."/>
            <person name="Tonouchi N."/>
        </authorList>
    </citation>
    <scope>NUCLEOTIDE SEQUENCE</scope>
    <source>
        <strain evidence="1">NBRC 1967</strain>
    </source>
</reference>
<protein>
    <submittedName>
        <fullName evidence="1">Unnamed protein product</fullName>
    </submittedName>
</protein>
<evidence type="ECO:0000313" key="1">
    <source>
        <dbReference type="EMBL" id="GME87317.1"/>
    </source>
</evidence>
<evidence type="ECO:0000313" key="2">
    <source>
        <dbReference type="Proteomes" id="UP001165101"/>
    </source>
</evidence>
<sequence length="183" mass="20785">MSAPISISKTLKRLPNDEVLTIAAGCFWGTEHMYRKHFVNKLVDCKVGYANGTTSDPTYKAVCTGTTNHAEALQISYDPSVTSFKELIDFFFRMHDPTTINSQGPDVGTQYRSAIFTHSDEQSKIAKLSLEEAQKKWYPNNKIETIIEPIKSFYDAEEYHQKYLFANPSGYQCPSHFLRTAPK</sequence>
<proteinExistence type="predicted"/>
<organism evidence="1 2">
    <name type="scientific">Candida boidinii</name>
    <name type="common">Yeast</name>
    <dbReference type="NCBI Taxonomy" id="5477"/>
    <lineage>
        <taxon>Eukaryota</taxon>
        <taxon>Fungi</taxon>
        <taxon>Dikarya</taxon>
        <taxon>Ascomycota</taxon>
        <taxon>Saccharomycotina</taxon>
        <taxon>Pichiomycetes</taxon>
        <taxon>Pichiales</taxon>
        <taxon>Pichiaceae</taxon>
        <taxon>Ogataea</taxon>
        <taxon>Ogataea/Candida clade</taxon>
    </lineage>
</organism>